<keyword evidence="3" id="KW-1185">Reference proteome</keyword>
<gene>
    <name evidence="2" type="ORF">FHR60_000873</name>
</gene>
<dbReference type="InterPro" id="IPR026026">
    <property type="entry name" value="HIT_Hint"/>
</dbReference>
<dbReference type="SUPFAM" id="SSF54197">
    <property type="entry name" value="HIT-like"/>
    <property type="match status" value="1"/>
</dbReference>
<dbReference type="Proteomes" id="UP000554726">
    <property type="component" value="Unassembled WGS sequence"/>
</dbReference>
<dbReference type="EMBL" id="JACHNS010000001">
    <property type="protein sequence ID" value="MBB4592250.1"/>
    <property type="molecule type" value="Genomic_DNA"/>
</dbReference>
<sequence>MSAPASGGAVADGFQLDPRLAADTVFVADGPLSQVRLMDDTRFPWLVLVPRVADVSEWIDLDGGQQRLLLAEINQLSQLLRVEPGVGKLNLGALGNIVRQLHVHLVGRHPGDAAWPGPVWGSGSAQRFAADALQERVAAWAQRLR</sequence>
<dbReference type="Gene3D" id="3.30.428.10">
    <property type="entry name" value="HIT-like"/>
    <property type="match status" value="1"/>
</dbReference>
<name>A0ABR6JHH5_9XANT</name>
<protein>
    <submittedName>
        <fullName evidence="2">Diadenosine tetraphosphate (Ap4A) HIT family hydrolase</fullName>
    </submittedName>
</protein>
<reference evidence="2 3" key="1">
    <citation type="submission" date="2020-08" db="EMBL/GenBank/DDBJ databases">
        <title>Studying the diversity of plant-associated saprophytic bacteria and their role in host health and plant-pathogen interactions.</title>
        <authorList>
            <person name="Potnis N."/>
        </authorList>
    </citation>
    <scope>NUCLEOTIDE SEQUENCE [LARGE SCALE GENOMIC DNA]</scope>
    <source>
        <strain evidence="2 3">F16</strain>
    </source>
</reference>
<dbReference type="RefSeq" id="WP_104580495.1">
    <property type="nucleotide sequence ID" value="NZ_JAASRG010000001.1"/>
</dbReference>
<organism evidence="2 3">
    <name type="scientific">Xanthomonas cannabis</name>
    <dbReference type="NCBI Taxonomy" id="1885674"/>
    <lineage>
        <taxon>Bacteria</taxon>
        <taxon>Pseudomonadati</taxon>
        <taxon>Pseudomonadota</taxon>
        <taxon>Gammaproteobacteria</taxon>
        <taxon>Lysobacterales</taxon>
        <taxon>Lysobacteraceae</taxon>
        <taxon>Xanthomonas</taxon>
    </lineage>
</organism>
<dbReference type="GO" id="GO:0016787">
    <property type="term" value="F:hydrolase activity"/>
    <property type="evidence" value="ECO:0007669"/>
    <property type="project" value="UniProtKB-KW"/>
</dbReference>
<feature type="domain" description="HIT" evidence="1">
    <location>
        <begin position="22"/>
        <end position="110"/>
    </location>
</feature>
<dbReference type="Pfam" id="PF01230">
    <property type="entry name" value="HIT"/>
    <property type="match status" value="1"/>
</dbReference>
<comment type="caution">
    <text evidence="2">The sequence shown here is derived from an EMBL/GenBank/DDBJ whole genome shotgun (WGS) entry which is preliminary data.</text>
</comment>
<dbReference type="InterPro" id="IPR011146">
    <property type="entry name" value="HIT-like"/>
</dbReference>
<evidence type="ECO:0000259" key="1">
    <source>
        <dbReference type="Pfam" id="PF01230"/>
    </source>
</evidence>
<evidence type="ECO:0000313" key="2">
    <source>
        <dbReference type="EMBL" id="MBB4592250.1"/>
    </source>
</evidence>
<dbReference type="InterPro" id="IPR036265">
    <property type="entry name" value="HIT-like_sf"/>
</dbReference>
<keyword evidence="2" id="KW-0378">Hydrolase</keyword>
<proteinExistence type="predicted"/>
<dbReference type="PIRSF" id="PIRSF000714">
    <property type="entry name" value="HIT"/>
    <property type="match status" value="1"/>
</dbReference>
<accession>A0ABR6JHH5</accession>
<evidence type="ECO:0000313" key="3">
    <source>
        <dbReference type="Proteomes" id="UP000554726"/>
    </source>
</evidence>